<comment type="similarity">
    <text evidence="3">Belongs to the SNUT3 family.</text>
</comment>
<comment type="function">
    <text evidence="1">May play a role in mRNA splicing.</text>
</comment>
<evidence type="ECO:0000256" key="5">
    <source>
        <dbReference type="ARBA" id="ARBA00014357"/>
    </source>
</evidence>
<accession>A0A3P8FK02</accession>
<dbReference type="OrthoDB" id="21368at2759"/>
<evidence type="ECO:0000313" key="12">
    <source>
        <dbReference type="EMBL" id="VDP22503.1"/>
    </source>
</evidence>
<keyword evidence="7" id="KW-0508">mRNA splicing</keyword>
<comment type="subunit">
    <text evidence="4">Part of a tri-snRNP complex.</text>
</comment>
<keyword evidence="6" id="KW-0507">mRNA processing</keyword>
<name>A0A183GEY1_HELPZ</name>
<gene>
    <name evidence="12" type="ORF">HPBE_LOCUS20926</name>
</gene>
<feature type="region of interest" description="Disordered" evidence="10">
    <location>
        <begin position="19"/>
        <end position="46"/>
    </location>
</feature>
<dbReference type="Pfam" id="PF08648">
    <property type="entry name" value="SNRNP27"/>
    <property type="match status" value="1"/>
</dbReference>
<evidence type="ECO:0000256" key="4">
    <source>
        <dbReference type="ARBA" id="ARBA00011825"/>
    </source>
</evidence>
<evidence type="ECO:0000313" key="14">
    <source>
        <dbReference type="WBParaSite" id="HPBE_0002092701-mRNA-1"/>
    </source>
</evidence>
<dbReference type="GO" id="GO:0008380">
    <property type="term" value="P:RNA splicing"/>
    <property type="evidence" value="ECO:0007669"/>
    <property type="project" value="UniProtKB-KW"/>
</dbReference>
<dbReference type="WBParaSite" id="HPBE_0002092701-mRNA-1">
    <property type="protein sequence ID" value="HPBE_0002092701-mRNA-1"/>
    <property type="gene ID" value="HPBE_0002092701"/>
</dbReference>
<keyword evidence="13" id="KW-1185">Reference proteome</keyword>
<evidence type="ECO:0000256" key="3">
    <source>
        <dbReference type="ARBA" id="ARBA00008218"/>
    </source>
</evidence>
<evidence type="ECO:0000256" key="6">
    <source>
        <dbReference type="ARBA" id="ARBA00022664"/>
    </source>
</evidence>
<reference evidence="12 13" key="1">
    <citation type="submission" date="2018-11" db="EMBL/GenBank/DDBJ databases">
        <authorList>
            <consortium name="Pathogen Informatics"/>
        </authorList>
    </citation>
    <scope>NUCLEOTIDE SEQUENCE [LARGE SCALE GENOMIC DNA]</scope>
</reference>
<evidence type="ECO:0000256" key="8">
    <source>
        <dbReference type="ARBA" id="ARBA00023242"/>
    </source>
</evidence>
<evidence type="ECO:0000256" key="1">
    <source>
        <dbReference type="ARBA" id="ARBA00003632"/>
    </source>
</evidence>
<dbReference type="GO" id="GO:0006397">
    <property type="term" value="P:mRNA processing"/>
    <property type="evidence" value="ECO:0007669"/>
    <property type="project" value="UniProtKB-KW"/>
</dbReference>
<dbReference type="Proteomes" id="UP000050761">
    <property type="component" value="Unassembled WGS sequence"/>
</dbReference>
<dbReference type="GO" id="GO:0071011">
    <property type="term" value="C:precatalytic spliceosome"/>
    <property type="evidence" value="ECO:0007669"/>
    <property type="project" value="TreeGrafter"/>
</dbReference>
<keyword evidence="8" id="KW-0539">Nucleus</keyword>
<dbReference type="PANTHER" id="PTHR31077:SF1">
    <property type="entry name" value="U4_U6.U5 SMALL NUCLEAR RIBONUCLEOPROTEIN 27 KDA PROTEIN"/>
    <property type="match status" value="1"/>
</dbReference>
<evidence type="ECO:0000256" key="10">
    <source>
        <dbReference type="SAM" id="MobiDB-lite"/>
    </source>
</evidence>
<protein>
    <recommendedName>
        <fullName evidence="5">U4/U6.U5 small nuclear ribonucleoprotein 27 kDa protein</fullName>
    </recommendedName>
    <alternativeName>
        <fullName evidence="9">U4/U6.U5 tri-snRNP-associated protein 3</fullName>
    </alternativeName>
</protein>
<dbReference type="EMBL" id="UZAH01032552">
    <property type="protein sequence ID" value="VDP22503.1"/>
    <property type="molecule type" value="Genomic_DNA"/>
</dbReference>
<evidence type="ECO:0000259" key="11">
    <source>
        <dbReference type="Pfam" id="PF08648"/>
    </source>
</evidence>
<dbReference type="AlphaFoldDB" id="A0A183GEY1"/>
<evidence type="ECO:0000256" key="2">
    <source>
        <dbReference type="ARBA" id="ARBA00004123"/>
    </source>
</evidence>
<sequence>MGVLLGAEMDNGLLTDFHSQQSKKVREGSRRPRSNTEATAQQGEAKPEARIIDDVLGAVSVRLGIRESSNVTAEVLMIDENETRILEFRLASEPIPLDEIVNCERDVAALMDFTGFNTTKNEKVQVNHKCTVKIKKTRRYRHYMNRKGEFNHPLDYIA</sequence>
<reference evidence="14" key="2">
    <citation type="submission" date="2019-09" db="UniProtKB">
        <authorList>
            <consortium name="WormBaseParasite"/>
        </authorList>
    </citation>
    <scope>IDENTIFICATION</scope>
</reference>
<evidence type="ECO:0000256" key="7">
    <source>
        <dbReference type="ARBA" id="ARBA00023187"/>
    </source>
</evidence>
<evidence type="ECO:0000313" key="13">
    <source>
        <dbReference type="Proteomes" id="UP000050761"/>
    </source>
</evidence>
<evidence type="ECO:0000256" key="9">
    <source>
        <dbReference type="ARBA" id="ARBA00031864"/>
    </source>
</evidence>
<dbReference type="InterPro" id="IPR013957">
    <property type="entry name" value="SNRNP27"/>
</dbReference>
<accession>A0A183GEY1</accession>
<feature type="domain" description="U4/U6.U5 small nuclear ribonucleoprotein 27kDa protein" evidence="11">
    <location>
        <begin position="104"/>
        <end position="156"/>
    </location>
</feature>
<organism evidence="13 14">
    <name type="scientific">Heligmosomoides polygyrus</name>
    <name type="common">Parasitic roundworm</name>
    <dbReference type="NCBI Taxonomy" id="6339"/>
    <lineage>
        <taxon>Eukaryota</taxon>
        <taxon>Metazoa</taxon>
        <taxon>Ecdysozoa</taxon>
        <taxon>Nematoda</taxon>
        <taxon>Chromadorea</taxon>
        <taxon>Rhabditida</taxon>
        <taxon>Rhabditina</taxon>
        <taxon>Rhabditomorpha</taxon>
        <taxon>Strongyloidea</taxon>
        <taxon>Heligmosomidae</taxon>
        <taxon>Heligmosomoides</taxon>
    </lineage>
</organism>
<comment type="subcellular location">
    <subcellularLocation>
        <location evidence="2">Nucleus</location>
    </subcellularLocation>
</comment>
<dbReference type="PANTHER" id="PTHR31077">
    <property type="entry name" value="U4/U6.U5 SMALL NUCLEAR RIBONUCLEOPROTEIN 27 KDA PROTEIN"/>
    <property type="match status" value="1"/>
</dbReference>
<proteinExistence type="inferred from homology"/>